<name>A0A183J638_9BILA</name>
<dbReference type="Proteomes" id="UP000270296">
    <property type="component" value="Unassembled WGS sequence"/>
</dbReference>
<dbReference type="WBParaSite" id="SBAD_0001172101-mRNA-1">
    <property type="protein sequence ID" value="SBAD_0001172101-mRNA-1"/>
    <property type="gene ID" value="SBAD_0001172101"/>
</dbReference>
<reference evidence="3" key="1">
    <citation type="submission" date="2016-06" db="UniProtKB">
        <authorList>
            <consortium name="WormBaseParasite"/>
        </authorList>
    </citation>
    <scope>IDENTIFICATION</scope>
</reference>
<proteinExistence type="predicted"/>
<evidence type="ECO:0000313" key="2">
    <source>
        <dbReference type="Proteomes" id="UP000270296"/>
    </source>
</evidence>
<gene>
    <name evidence="1" type="ORF">SBAD_LOCUS11336</name>
</gene>
<accession>A0A183J638</accession>
<dbReference type="AlphaFoldDB" id="A0A183J638"/>
<reference evidence="1 2" key="2">
    <citation type="submission" date="2018-11" db="EMBL/GenBank/DDBJ databases">
        <authorList>
            <consortium name="Pathogen Informatics"/>
        </authorList>
    </citation>
    <scope>NUCLEOTIDE SEQUENCE [LARGE SCALE GENOMIC DNA]</scope>
</reference>
<keyword evidence="2" id="KW-1185">Reference proteome</keyword>
<dbReference type="EMBL" id="UZAM01015477">
    <property type="protein sequence ID" value="VDP39233.1"/>
    <property type="molecule type" value="Genomic_DNA"/>
</dbReference>
<evidence type="ECO:0000313" key="1">
    <source>
        <dbReference type="EMBL" id="VDP39233.1"/>
    </source>
</evidence>
<sequence>MSTSRKELRSALVHEGDLMCCTVSGELLANATKVTLDIGRMFIKKTEESRKAANSGQRFDNCTHWRYKAPEITEVASRRSKAAEPISQAQRCSVWSHVESDSHSFQWQLRLAQIDRSSTQAFLVIRCRLHSFPPCQASVSSQRVQSVRDPKLVVNPAPLPPVGLAGLNETVTLLS</sequence>
<organism evidence="3">
    <name type="scientific">Soboliphyme baturini</name>
    <dbReference type="NCBI Taxonomy" id="241478"/>
    <lineage>
        <taxon>Eukaryota</taxon>
        <taxon>Metazoa</taxon>
        <taxon>Ecdysozoa</taxon>
        <taxon>Nematoda</taxon>
        <taxon>Enoplea</taxon>
        <taxon>Dorylaimia</taxon>
        <taxon>Dioctophymatida</taxon>
        <taxon>Dioctophymatoidea</taxon>
        <taxon>Soboliphymatidae</taxon>
        <taxon>Soboliphyme</taxon>
    </lineage>
</organism>
<evidence type="ECO:0000313" key="3">
    <source>
        <dbReference type="WBParaSite" id="SBAD_0001172101-mRNA-1"/>
    </source>
</evidence>
<protein>
    <submittedName>
        <fullName evidence="1 3">Uncharacterized protein</fullName>
    </submittedName>
</protein>